<keyword evidence="2 5" id="KW-0808">Transferase</keyword>
<dbReference type="InterPro" id="IPR020617">
    <property type="entry name" value="Thiolase_C"/>
</dbReference>
<dbReference type="InterPro" id="IPR050215">
    <property type="entry name" value="Thiolase-like_sf_Thiolase"/>
</dbReference>
<feature type="active site" description="Acyl-thioester intermediate" evidence="4">
    <location>
        <position position="96"/>
    </location>
</feature>
<accession>A0A8J3Y964</accession>
<dbReference type="PROSITE" id="PS00737">
    <property type="entry name" value="THIOLASE_2"/>
    <property type="match status" value="1"/>
</dbReference>
<dbReference type="PANTHER" id="PTHR43853:SF21">
    <property type="entry name" value="STEROID 3-KETOACYL-COA THIOLASE"/>
    <property type="match status" value="1"/>
</dbReference>
<feature type="domain" description="Thiolase N-terminal" evidence="6">
    <location>
        <begin position="11"/>
        <end position="288"/>
    </location>
</feature>
<comment type="similarity">
    <text evidence="1 5">Belongs to the thiolase-like superfamily. Thiolase family.</text>
</comment>
<evidence type="ECO:0000256" key="1">
    <source>
        <dbReference type="ARBA" id="ARBA00010982"/>
    </source>
</evidence>
<evidence type="ECO:0000259" key="6">
    <source>
        <dbReference type="Pfam" id="PF00108"/>
    </source>
</evidence>
<gene>
    <name evidence="8" type="ORF">Sya03_36630</name>
</gene>
<keyword evidence="3 5" id="KW-0012">Acyltransferase</keyword>
<organism evidence="8 9">
    <name type="scientific">Spirilliplanes yamanashiensis</name>
    <dbReference type="NCBI Taxonomy" id="42233"/>
    <lineage>
        <taxon>Bacteria</taxon>
        <taxon>Bacillati</taxon>
        <taxon>Actinomycetota</taxon>
        <taxon>Actinomycetes</taxon>
        <taxon>Micromonosporales</taxon>
        <taxon>Micromonosporaceae</taxon>
        <taxon>Spirilliplanes</taxon>
    </lineage>
</organism>
<proteinExistence type="inferred from homology"/>
<evidence type="ECO:0000313" key="9">
    <source>
        <dbReference type="Proteomes" id="UP000652013"/>
    </source>
</evidence>
<dbReference type="GO" id="GO:0006635">
    <property type="term" value="P:fatty acid beta-oxidation"/>
    <property type="evidence" value="ECO:0007669"/>
    <property type="project" value="TreeGrafter"/>
</dbReference>
<dbReference type="Gene3D" id="3.40.47.10">
    <property type="match status" value="1"/>
</dbReference>
<dbReference type="EMBL" id="BOOY01000026">
    <property type="protein sequence ID" value="GIJ04311.1"/>
    <property type="molecule type" value="Genomic_DNA"/>
</dbReference>
<dbReference type="InterPro" id="IPR020613">
    <property type="entry name" value="Thiolase_CS"/>
</dbReference>
<feature type="active site" description="Proton acceptor" evidence="4">
    <location>
        <position position="375"/>
    </location>
</feature>
<dbReference type="InterPro" id="IPR002155">
    <property type="entry name" value="Thiolase"/>
</dbReference>
<dbReference type="AlphaFoldDB" id="A0A8J3Y964"/>
<dbReference type="FunFam" id="3.40.47.10:FF:000013">
    <property type="entry name" value="Acetyl-CoA acetyltransferase"/>
    <property type="match status" value="1"/>
</dbReference>
<evidence type="ECO:0000256" key="3">
    <source>
        <dbReference type="ARBA" id="ARBA00023315"/>
    </source>
</evidence>
<dbReference type="Proteomes" id="UP000652013">
    <property type="component" value="Unassembled WGS sequence"/>
</dbReference>
<dbReference type="CDD" id="cd00751">
    <property type="entry name" value="thiolase"/>
    <property type="match status" value="1"/>
</dbReference>
<protein>
    <submittedName>
        <fullName evidence="8">Acetyl-CoA acetyltransferase</fullName>
    </submittedName>
</protein>
<comment type="caution">
    <text evidence="8">The sequence shown here is derived from an EMBL/GenBank/DDBJ whole genome shotgun (WGS) entry which is preliminary data.</text>
</comment>
<name>A0A8J3Y964_9ACTN</name>
<evidence type="ECO:0000256" key="4">
    <source>
        <dbReference type="PIRSR" id="PIRSR000429-1"/>
    </source>
</evidence>
<evidence type="ECO:0000259" key="7">
    <source>
        <dbReference type="Pfam" id="PF02803"/>
    </source>
</evidence>
<sequence length="420" mass="43845">MSNIVGMPEAVIVATARSPIGRAGKGSLRELRPDDLAATIVDAALAKVPQLDRTLIEDLYLGCGLPGGEQGFNMARVVATLLGLDGLPGATVTRYCASSLQTTRMAFHAIKAGEGDVFVSAGVETVSRYARGNSDGLPPEAAALVGGGWQNPRFAEARARTERRAQGGTTWHDPRADGELPDIYVTMGQTAENLAQAYDVSREDMDAFGVRSQNLAEKAIADGFWEREITPVTTPSGAVVSVDDGPRPGVTLEAVAALKPVFRPDGRVTAGNCCPLNDGAAAVVVMSDTKARELGITPLARILSTGVTALSPEIMGLGPVEATRQALARAGMTVDDVDLVEINEAFAAQVVPSYRELGLPLDKVNVMGGAIAVGHPFGMTGARITGTLLNALDWHDKAIGLETMCVGGGQGMAMVLERLS</sequence>
<feature type="domain" description="Thiolase C-terminal" evidence="7">
    <location>
        <begin position="297"/>
        <end position="418"/>
    </location>
</feature>
<evidence type="ECO:0000256" key="5">
    <source>
        <dbReference type="RuleBase" id="RU003557"/>
    </source>
</evidence>
<dbReference type="Pfam" id="PF00108">
    <property type="entry name" value="Thiolase_N"/>
    <property type="match status" value="1"/>
</dbReference>
<dbReference type="InterPro" id="IPR020616">
    <property type="entry name" value="Thiolase_N"/>
</dbReference>
<dbReference type="NCBIfam" id="NF005890">
    <property type="entry name" value="PRK07851.1"/>
    <property type="match status" value="1"/>
</dbReference>
<dbReference type="InterPro" id="IPR016039">
    <property type="entry name" value="Thiolase-like"/>
</dbReference>
<dbReference type="GO" id="GO:0005737">
    <property type="term" value="C:cytoplasm"/>
    <property type="evidence" value="ECO:0007669"/>
    <property type="project" value="UniProtKB-ARBA"/>
</dbReference>
<dbReference type="GO" id="GO:0003988">
    <property type="term" value="F:acetyl-CoA C-acyltransferase activity"/>
    <property type="evidence" value="ECO:0007669"/>
    <property type="project" value="TreeGrafter"/>
</dbReference>
<dbReference type="PANTHER" id="PTHR43853">
    <property type="entry name" value="3-KETOACYL-COA THIOLASE, PEROXISOMAL"/>
    <property type="match status" value="1"/>
</dbReference>
<evidence type="ECO:0000313" key="8">
    <source>
        <dbReference type="EMBL" id="GIJ04311.1"/>
    </source>
</evidence>
<dbReference type="PIRSF" id="PIRSF000429">
    <property type="entry name" value="Ac-CoA_Ac_transf"/>
    <property type="match status" value="1"/>
</dbReference>
<feature type="active site" description="Proton acceptor" evidence="4">
    <location>
        <position position="405"/>
    </location>
</feature>
<keyword evidence="9" id="KW-1185">Reference proteome</keyword>
<dbReference type="GO" id="GO:0010124">
    <property type="term" value="P:phenylacetate catabolic process"/>
    <property type="evidence" value="ECO:0007669"/>
    <property type="project" value="TreeGrafter"/>
</dbReference>
<dbReference type="SUPFAM" id="SSF53901">
    <property type="entry name" value="Thiolase-like"/>
    <property type="match status" value="2"/>
</dbReference>
<reference evidence="8" key="1">
    <citation type="submission" date="2021-01" db="EMBL/GenBank/DDBJ databases">
        <title>Whole genome shotgun sequence of Spirilliplanes yamanashiensis NBRC 15828.</title>
        <authorList>
            <person name="Komaki H."/>
            <person name="Tamura T."/>
        </authorList>
    </citation>
    <scope>NUCLEOTIDE SEQUENCE</scope>
    <source>
        <strain evidence="8">NBRC 15828</strain>
    </source>
</reference>
<dbReference type="NCBIfam" id="TIGR01930">
    <property type="entry name" value="AcCoA-C-Actrans"/>
    <property type="match status" value="1"/>
</dbReference>
<dbReference type="Pfam" id="PF02803">
    <property type="entry name" value="Thiolase_C"/>
    <property type="match status" value="1"/>
</dbReference>
<evidence type="ECO:0000256" key="2">
    <source>
        <dbReference type="ARBA" id="ARBA00022679"/>
    </source>
</evidence>